<evidence type="ECO:0000313" key="2">
    <source>
        <dbReference type="Proteomes" id="UP000291469"/>
    </source>
</evidence>
<dbReference type="OrthoDB" id="5147985at2"/>
<dbReference type="RefSeq" id="WP_131154613.1">
    <property type="nucleotide sequence ID" value="NZ_CP036402.1"/>
</dbReference>
<dbReference type="Proteomes" id="UP000291469">
    <property type="component" value="Chromosome"/>
</dbReference>
<dbReference type="AlphaFoldDB" id="A0A411YEJ3"/>
<organism evidence="1 2">
    <name type="scientific">Egibacter rhizosphaerae</name>
    <dbReference type="NCBI Taxonomy" id="1670831"/>
    <lineage>
        <taxon>Bacteria</taxon>
        <taxon>Bacillati</taxon>
        <taxon>Actinomycetota</taxon>
        <taxon>Nitriliruptoria</taxon>
        <taxon>Egibacterales</taxon>
        <taxon>Egibacteraceae</taxon>
        <taxon>Egibacter</taxon>
    </lineage>
</organism>
<evidence type="ECO:0000313" key="1">
    <source>
        <dbReference type="EMBL" id="QBI19616.1"/>
    </source>
</evidence>
<protein>
    <recommendedName>
        <fullName evidence="3">Antitoxin</fullName>
    </recommendedName>
</protein>
<dbReference type="EMBL" id="CP036402">
    <property type="protein sequence ID" value="QBI19616.1"/>
    <property type="molecule type" value="Genomic_DNA"/>
</dbReference>
<evidence type="ECO:0008006" key="3">
    <source>
        <dbReference type="Google" id="ProtNLM"/>
    </source>
</evidence>
<name>A0A411YEJ3_9ACTN</name>
<keyword evidence="2" id="KW-1185">Reference proteome</keyword>
<accession>A0A411YEJ3</accession>
<dbReference type="KEGG" id="erz:ER308_08675"/>
<proteinExistence type="predicted"/>
<gene>
    <name evidence="1" type="ORF">ER308_08675</name>
</gene>
<sequence>MATLTRRLQVLMQEERFAHLERIAREQGTTVAALVRDAVDRTYPPEGRSAADAADRLLARAPIELGTWEDAKAEVEDALGRGSRA</sequence>
<reference evidence="1 2" key="1">
    <citation type="submission" date="2019-01" db="EMBL/GenBank/DDBJ databases">
        <title>Egibacter rhizosphaerae EGI 80759T.</title>
        <authorList>
            <person name="Chen D.-D."/>
            <person name="Tian Y."/>
            <person name="Jiao J.-Y."/>
            <person name="Zhang X.-T."/>
            <person name="Zhang Y.-G."/>
            <person name="Zhang Y."/>
            <person name="Xiao M."/>
            <person name="Shu W.-S."/>
            <person name="Li W.-J."/>
        </authorList>
    </citation>
    <scope>NUCLEOTIDE SEQUENCE [LARGE SCALE GENOMIC DNA]</scope>
    <source>
        <strain evidence="1 2">EGI 80759</strain>
    </source>
</reference>